<protein>
    <submittedName>
        <fullName evidence="1">Uncharacterized protein</fullName>
    </submittedName>
</protein>
<dbReference type="EMBL" id="FXTA01000002">
    <property type="protein sequence ID" value="SMO56012.1"/>
    <property type="molecule type" value="Genomic_DNA"/>
</dbReference>
<sequence length="37" mass="4567">MLIRFEIINVFIFLKLFYKIDLFIDLSYKNKKALLNK</sequence>
<proteinExistence type="predicted"/>
<dbReference type="Proteomes" id="UP000317289">
    <property type="component" value="Unassembled WGS sequence"/>
</dbReference>
<accession>A0A521C940</accession>
<reference evidence="1 2" key="1">
    <citation type="submission" date="2017-05" db="EMBL/GenBank/DDBJ databases">
        <authorList>
            <person name="Varghese N."/>
            <person name="Submissions S."/>
        </authorList>
    </citation>
    <scope>NUCLEOTIDE SEQUENCE [LARGE SCALE GENOMIC DNA]</scope>
    <source>
        <strain evidence="1 2">DSM 19382</strain>
    </source>
</reference>
<organism evidence="1 2">
    <name type="scientific">Flavobacterium resistens</name>
    <dbReference type="NCBI Taxonomy" id="443612"/>
    <lineage>
        <taxon>Bacteria</taxon>
        <taxon>Pseudomonadati</taxon>
        <taxon>Bacteroidota</taxon>
        <taxon>Flavobacteriia</taxon>
        <taxon>Flavobacteriales</taxon>
        <taxon>Flavobacteriaceae</taxon>
        <taxon>Flavobacterium</taxon>
    </lineage>
</organism>
<evidence type="ECO:0000313" key="1">
    <source>
        <dbReference type="EMBL" id="SMO56012.1"/>
    </source>
</evidence>
<evidence type="ECO:0000313" key="2">
    <source>
        <dbReference type="Proteomes" id="UP000317289"/>
    </source>
</evidence>
<gene>
    <name evidence="1" type="ORF">SAMN06265349_102324</name>
</gene>
<name>A0A521C940_9FLAO</name>
<dbReference type="AlphaFoldDB" id="A0A521C940"/>